<dbReference type="EMBL" id="QAOI01000002">
    <property type="protein sequence ID" value="PTQ78530.1"/>
    <property type="molecule type" value="Genomic_DNA"/>
</dbReference>
<evidence type="ECO:0000313" key="2">
    <source>
        <dbReference type="EMBL" id="PTQ78530.1"/>
    </source>
</evidence>
<evidence type="ECO:0000256" key="1">
    <source>
        <dbReference type="SAM" id="SignalP"/>
    </source>
</evidence>
<comment type="caution">
    <text evidence="2">The sequence shown here is derived from an EMBL/GenBank/DDBJ whole genome shotgun (WGS) entry which is preliminary data.</text>
</comment>
<protein>
    <submittedName>
        <fullName evidence="2">Uncharacterized protein</fullName>
    </submittedName>
</protein>
<feature type="signal peptide" evidence="1">
    <location>
        <begin position="1"/>
        <end position="25"/>
    </location>
</feature>
<evidence type="ECO:0000313" key="3">
    <source>
        <dbReference type="Proteomes" id="UP000244128"/>
    </source>
</evidence>
<feature type="chain" id="PRO_5015401922" evidence="1">
    <location>
        <begin position="26"/>
        <end position="123"/>
    </location>
</feature>
<dbReference type="RefSeq" id="WP_258192883.1">
    <property type="nucleotide sequence ID" value="NZ_QAOI01000002.1"/>
</dbReference>
<accession>A0A2T5I3Y0</accession>
<keyword evidence="1" id="KW-0732">Signal</keyword>
<organism evidence="2 3">
    <name type="scientific">Nitrosomonas oligotropha</name>
    <dbReference type="NCBI Taxonomy" id="42354"/>
    <lineage>
        <taxon>Bacteria</taxon>
        <taxon>Pseudomonadati</taxon>
        <taxon>Pseudomonadota</taxon>
        <taxon>Betaproteobacteria</taxon>
        <taxon>Nitrosomonadales</taxon>
        <taxon>Nitrosomonadaceae</taxon>
        <taxon>Nitrosomonas</taxon>
    </lineage>
</organism>
<proteinExistence type="predicted"/>
<name>A0A2T5I3Y0_9PROT</name>
<reference evidence="2 3" key="1">
    <citation type="submission" date="2018-04" db="EMBL/GenBank/DDBJ databases">
        <title>Active sludge and wastewater microbial communities from Klosterneuburg, Austria.</title>
        <authorList>
            <person name="Wagner M."/>
        </authorList>
    </citation>
    <scope>NUCLEOTIDE SEQUENCE [LARGE SCALE GENOMIC DNA]</scope>
    <source>
        <strain evidence="2 3">Nm49</strain>
    </source>
</reference>
<dbReference type="Proteomes" id="UP000244128">
    <property type="component" value="Unassembled WGS sequence"/>
</dbReference>
<sequence>MVSIAQKLSWLLIVAWFVSMQPALAQQTRKFPPNSQLGSLTAVAFPHFTINGQQMTMGAGGQIRGIDNMIILPSTANYIGLIRYQLDTMGNLHRVWILTPDEVKEAESEGQQIPKPKKRFFFF</sequence>
<gene>
    <name evidence="2" type="ORF">C8R26_10298</name>
</gene>
<dbReference type="AlphaFoldDB" id="A0A2T5I3Y0"/>